<comment type="caution">
    <text evidence="1">The sequence shown here is derived from an EMBL/GenBank/DDBJ whole genome shotgun (WGS) entry which is preliminary data.</text>
</comment>
<dbReference type="Proteomes" id="UP000252139">
    <property type="component" value="Unassembled WGS sequence"/>
</dbReference>
<gene>
    <name evidence="1" type="ORF">CU097_008142</name>
</gene>
<dbReference type="AlphaFoldDB" id="A0A367JGM5"/>
<reference evidence="1 2" key="1">
    <citation type="journal article" date="2018" name="G3 (Bethesda)">
        <title>Phylogenetic and Phylogenomic Definition of Rhizopus Species.</title>
        <authorList>
            <person name="Gryganskyi A.P."/>
            <person name="Golan J."/>
            <person name="Dolatabadi S."/>
            <person name="Mondo S."/>
            <person name="Robb S."/>
            <person name="Idnurm A."/>
            <person name="Muszewska A."/>
            <person name="Steczkiewicz K."/>
            <person name="Masonjones S."/>
            <person name="Liao H.L."/>
            <person name="Gajdeczka M.T."/>
            <person name="Anike F."/>
            <person name="Vuek A."/>
            <person name="Anishchenko I.M."/>
            <person name="Voigt K."/>
            <person name="de Hoog G.S."/>
            <person name="Smith M.E."/>
            <person name="Heitman J."/>
            <person name="Vilgalys R."/>
            <person name="Stajich J.E."/>
        </authorList>
    </citation>
    <scope>NUCLEOTIDE SEQUENCE [LARGE SCALE GENOMIC DNA]</scope>
    <source>
        <strain evidence="1 2">CBS 357.93</strain>
    </source>
</reference>
<keyword evidence="2" id="KW-1185">Reference proteome</keyword>
<dbReference type="STRING" id="86630.A0A367JGM5"/>
<name>A0A367JGM5_RHIAZ</name>
<dbReference type="OrthoDB" id="2267579at2759"/>
<dbReference type="EMBL" id="PJQL01001390">
    <property type="protein sequence ID" value="RCH88871.1"/>
    <property type="molecule type" value="Genomic_DNA"/>
</dbReference>
<protein>
    <submittedName>
        <fullName evidence="1">Uncharacterized protein</fullName>
    </submittedName>
</protein>
<evidence type="ECO:0000313" key="2">
    <source>
        <dbReference type="Proteomes" id="UP000252139"/>
    </source>
</evidence>
<organism evidence="1 2">
    <name type="scientific">Rhizopus azygosporus</name>
    <name type="common">Rhizopus microsporus var. azygosporus</name>
    <dbReference type="NCBI Taxonomy" id="86630"/>
    <lineage>
        <taxon>Eukaryota</taxon>
        <taxon>Fungi</taxon>
        <taxon>Fungi incertae sedis</taxon>
        <taxon>Mucoromycota</taxon>
        <taxon>Mucoromycotina</taxon>
        <taxon>Mucoromycetes</taxon>
        <taxon>Mucorales</taxon>
        <taxon>Mucorineae</taxon>
        <taxon>Rhizopodaceae</taxon>
        <taxon>Rhizopus</taxon>
    </lineage>
</organism>
<proteinExistence type="predicted"/>
<accession>A0A367JGM5</accession>
<sequence length="70" mass="8119">MDMLGGRNGKEARDLSTKALRLPMSVRYLEDEDDEDKDMAFDVETVERIQQARYEEAILRRATSRGQQRG</sequence>
<evidence type="ECO:0000313" key="1">
    <source>
        <dbReference type="EMBL" id="RCH88871.1"/>
    </source>
</evidence>